<reference evidence="2" key="1">
    <citation type="submission" date="2023-03" db="EMBL/GenBank/DDBJ databases">
        <title>Massive genome expansion in bonnet fungi (Mycena s.s.) driven by repeated elements and novel gene families across ecological guilds.</title>
        <authorList>
            <consortium name="Lawrence Berkeley National Laboratory"/>
            <person name="Harder C.B."/>
            <person name="Miyauchi S."/>
            <person name="Viragh M."/>
            <person name="Kuo A."/>
            <person name="Thoen E."/>
            <person name="Andreopoulos B."/>
            <person name="Lu D."/>
            <person name="Skrede I."/>
            <person name="Drula E."/>
            <person name="Henrissat B."/>
            <person name="Morin E."/>
            <person name="Kohler A."/>
            <person name="Barry K."/>
            <person name="LaButti K."/>
            <person name="Morin E."/>
            <person name="Salamov A."/>
            <person name="Lipzen A."/>
            <person name="Mereny Z."/>
            <person name="Hegedus B."/>
            <person name="Baldrian P."/>
            <person name="Stursova M."/>
            <person name="Weitz H."/>
            <person name="Taylor A."/>
            <person name="Grigoriev I.V."/>
            <person name="Nagy L.G."/>
            <person name="Martin F."/>
            <person name="Kauserud H."/>
        </authorList>
    </citation>
    <scope>NUCLEOTIDE SEQUENCE</scope>
    <source>
        <strain evidence="2">CBHHK200</strain>
    </source>
</reference>
<keyword evidence="1" id="KW-0175">Coiled coil</keyword>
<gene>
    <name evidence="2" type="ORF">C8F04DRAFT_1049221</name>
</gene>
<dbReference type="Proteomes" id="UP001218188">
    <property type="component" value="Unassembled WGS sequence"/>
</dbReference>
<feature type="non-terminal residue" evidence="2">
    <location>
        <position position="1"/>
    </location>
</feature>
<sequence>QHLVSLDDEIARLQERLEQLEANLKRRAVSSYKLRNNAIISPLRRIPPEVIGEIFLWTSPEGPKIPRRCGFRVSDSPWFLTHISRRWRAVCISTRSL</sequence>
<organism evidence="2 3">
    <name type="scientific">Mycena alexandri</name>
    <dbReference type="NCBI Taxonomy" id="1745969"/>
    <lineage>
        <taxon>Eukaryota</taxon>
        <taxon>Fungi</taxon>
        <taxon>Dikarya</taxon>
        <taxon>Basidiomycota</taxon>
        <taxon>Agaricomycotina</taxon>
        <taxon>Agaricomycetes</taxon>
        <taxon>Agaricomycetidae</taxon>
        <taxon>Agaricales</taxon>
        <taxon>Marasmiineae</taxon>
        <taxon>Mycenaceae</taxon>
        <taxon>Mycena</taxon>
    </lineage>
</organism>
<feature type="coiled-coil region" evidence="1">
    <location>
        <begin position="3"/>
        <end position="30"/>
    </location>
</feature>
<evidence type="ECO:0000313" key="2">
    <source>
        <dbReference type="EMBL" id="KAJ7022085.1"/>
    </source>
</evidence>
<proteinExistence type="predicted"/>
<dbReference type="EMBL" id="JARJCM010000217">
    <property type="protein sequence ID" value="KAJ7022085.1"/>
    <property type="molecule type" value="Genomic_DNA"/>
</dbReference>
<name>A0AAD6WR76_9AGAR</name>
<evidence type="ECO:0000313" key="3">
    <source>
        <dbReference type="Proteomes" id="UP001218188"/>
    </source>
</evidence>
<protein>
    <recommendedName>
        <fullName evidence="4">F-box domain-containing protein</fullName>
    </recommendedName>
</protein>
<accession>A0AAD6WR76</accession>
<evidence type="ECO:0000256" key="1">
    <source>
        <dbReference type="SAM" id="Coils"/>
    </source>
</evidence>
<keyword evidence="3" id="KW-1185">Reference proteome</keyword>
<evidence type="ECO:0008006" key="4">
    <source>
        <dbReference type="Google" id="ProtNLM"/>
    </source>
</evidence>
<dbReference type="AlphaFoldDB" id="A0AAD6WR76"/>
<comment type="caution">
    <text evidence="2">The sequence shown here is derived from an EMBL/GenBank/DDBJ whole genome shotgun (WGS) entry which is preliminary data.</text>
</comment>